<dbReference type="PANTHER" id="PTHR10160:SF19">
    <property type="entry name" value="PROTON-TRANSLOCATING NAD(P)(+) TRANSHYDROGENASE"/>
    <property type="match status" value="1"/>
</dbReference>
<dbReference type="GO" id="GO:0006740">
    <property type="term" value="P:NADPH regeneration"/>
    <property type="evidence" value="ECO:0007669"/>
    <property type="project" value="TreeGrafter"/>
</dbReference>
<evidence type="ECO:0000259" key="7">
    <source>
        <dbReference type="SMART" id="SM01002"/>
    </source>
</evidence>
<protein>
    <recommendedName>
        <fullName evidence="1">proton-translocating NAD(P)(+) transhydrogenase</fullName>
        <ecNumber evidence="1">7.1.1.1</ecNumber>
    </recommendedName>
</protein>
<dbReference type="GO" id="GO:0050661">
    <property type="term" value="F:NADP binding"/>
    <property type="evidence" value="ECO:0007669"/>
    <property type="project" value="TreeGrafter"/>
</dbReference>
<gene>
    <name evidence="9" type="ORF">LCGC14_0124960</name>
</gene>
<keyword evidence="2" id="KW-0547">Nucleotide-binding</keyword>
<dbReference type="SMART" id="SM01003">
    <property type="entry name" value="AlaDh_PNT_N"/>
    <property type="match status" value="1"/>
</dbReference>
<organism evidence="9">
    <name type="scientific">marine sediment metagenome</name>
    <dbReference type="NCBI Taxonomy" id="412755"/>
    <lineage>
        <taxon>unclassified sequences</taxon>
        <taxon>metagenomes</taxon>
        <taxon>ecological metagenomes</taxon>
    </lineage>
</organism>
<dbReference type="Gene3D" id="3.40.50.720">
    <property type="entry name" value="NAD(P)-binding Rossmann-like Domain"/>
    <property type="match status" value="2"/>
</dbReference>
<dbReference type="SMART" id="SM01002">
    <property type="entry name" value="AlaDh_PNT_C"/>
    <property type="match status" value="1"/>
</dbReference>
<dbReference type="SUPFAM" id="SSF51735">
    <property type="entry name" value="NAD(P)-binding Rossmann-fold domains"/>
    <property type="match status" value="1"/>
</dbReference>
<dbReference type="InterPro" id="IPR007886">
    <property type="entry name" value="AlaDH/PNT_N"/>
</dbReference>
<dbReference type="InterPro" id="IPR007698">
    <property type="entry name" value="AlaDH/PNT_NAD(H)-bd"/>
</dbReference>
<dbReference type="GO" id="GO:0016491">
    <property type="term" value="F:oxidoreductase activity"/>
    <property type="evidence" value="ECO:0007669"/>
    <property type="project" value="InterPro"/>
</dbReference>
<dbReference type="Pfam" id="PF05222">
    <property type="entry name" value="AlaDh_PNT_N"/>
    <property type="match status" value="1"/>
</dbReference>
<evidence type="ECO:0000256" key="4">
    <source>
        <dbReference type="ARBA" id="ARBA00022967"/>
    </source>
</evidence>
<dbReference type="AlphaFoldDB" id="A0A0F9XMV4"/>
<sequence>MKIGVLREIAAGETRVAIVPETVRCLVRDEHEVLVEAGAGAGAFFDDEAYQSAGATVCADAGELCRQAELIVKINPPADATGERDELAMLHSGAALVSLLHPATGGPLAEALARQGVTSFAMDAMPRITRAQSMDVLSSMATVAGYKAVLLAAAALGRMMPMLMTAAGTIKPAAALVIGAGVAGLQAVATAKRLGARVAAVDTRPAVAEQVESLGASFISLETTHDAQDTGGYATDLGESFYKQEQDILAPHVAKADLIICTALIPGRPAPILITDAMVESMRGGSVIVDLAATAGGNCTLSQPDQTVTHGGVTILGPTNLPAQAPINASEMFSRNVASFLGELLVEGQLNVDLENEIITATLVTHDGKVVHPAALKALGRSEE</sequence>
<evidence type="ECO:0000313" key="9">
    <source>
        <dbReference type="EMBL" id="KKO00722.1"/>
    </source>
</evidence>
<dbReference type="SUPFAM" id="SSF52283">
    <property type="entry name" value="Formate/glycerate dehydrogenase catalytic domain-like"/>
    <property type="match status" value="1"/>
</dbReference>
<evidence type="ECO:0000256" key="3">
    <source>
        <dbReference type="ARBA" id="ARBA00022857"/>
    </source>
</evidence>
<evidence type="ECO:0000256" key="5">
    <source>
        <dbReference type="ARBA" id="ARBA00023027"/>
    </source>
</evidence>
<keyword evidence="4" id="KW-1278">Translocase</keyword>
<comment type="catalytic activity">
    <reaction evidence="6">
        <text>NAD(+) + NADPH + H(+)(in) = NADH + NADP(+) + H(+)(out)</text>
        <dbReference type="Rhea" id="RHEA:47992"/>
        <dbReference type="ChEBI" id="CHEBI:15378"/>
        <dbReference type="ChEBI" id="CHEBI:57540"/>
        <dbReference type="ChEBI" id="CHEBI:57783"/>
        <dbReference type="ChEBI" id="CHEBI:57945"/>
        <dbReference type="ChEBI" id="CHEBI:58349"/>
        <dbReference type="EC" id="7.1.1.1"/>
    </reaction>
</comment>
<dbReference type="InterPro" id="IPR036291">
    <property type="entry name" value="NAD(P)-bd_dom_sf"/>
</dbReference>
<dbReference type="InterPro" id="IPR008143">
    <property type="entry name" value="Ala_DH/PNT_CS2"/>
</dbReference>
<dbReference type="Pfam" id="PF01262">
    <property type="entry name" value="AlaDh_PNT_C"/>
    <property type="match status" value="1"/>
</dbReference>
<reference evidence="9" key="1">
    <citation type="journal article" date="2015" name="Nature">
        <title>Complex archaea that bridge the gap between prokaryotes and eukaryotes.</title>
        <authorList>
            <person name="Spang A."/>
            <person name="Saw J.H."/>
            <person name="Jorgensen S.L."/>
            <person name="Zaremba-Niedzwiedzka K."/>
            <person name="Martijn J."/>
            <person name="Lind A.E."/>
            <person name="van Eijk R."/>
            <person name="Schleper C."/>
            <person name="Guy L."/>
            <person name="Ettema T.J."/>
        </authorList>
    </citation>
    <scope>NUCLEOTIDE SEQUENCE</scope>
</reference>
<dbReference type="GO" id="GO:0008750">
    <property type="term" value="F:proton-translocating NAD(P)+ transhydrogenase activity"/>
    <property type="evidence" value="ECO:0007669"/>
    <property type="project" value="UniProtKB-EC"/>
</dbReference>
<keyword evidence="3" id="KW-0521">NADP</keyword>
<accession>A0A0F9XMV4</accession>
<evidence type="ECO:0000256" key="1">
    <source>
        <dbReference type="ARBA" id="ARBA00012943"/>
    </source>
</evidence>
<dbReference type="CDD" id="cd05304">
    <property type="entry name" value="Rubrum_tdh"/>
    <property type="match status" value="1"/>
</dbReference>
<keyword evidence="5" id="KW-0520">NAD</keyword>
<dbReference type="PROSITE" id="PS00837">
    <property type="entry name" value="ALADH_PNT_2"/>
    <property type="match status" value="1"/>
</dbReference>
<dbReference type="NCBIfam" id="NF006942">
    <property type="entry name" value="PRK09424.1"/>
    <property type="match status" value="1"/>
</dbReference>
<evidence type="ECO:0000259" key="8">
    <source>
        <dbReference type="SMART" id="SM01003"/>
    </source>
</evidence>
<evidence type="ECO:0000256" key="6">
    <source>
        <dbReference type="ARBA" id="ARBA00048202"/>
    </source>
</evidence>
<feature type="domain" description="Alanine dehydrogenase/pyridine nucleotide transhydrogenase N-terminal" evidence="8">
    <location>
        <begin position="4"/>
        <end position="144"/>
    </location>
</feature>
<dbReference type="PANTHER" id="PTHR10160">
    <property type="entry name" value="NAD(P) TRANSHYDROGENASE"/>
    <property type="match status" value="1"/>
</dbReference>
<feature type="domain" description="Alanine dehydrogenase/pyridine nucleotide transhydrogenase NAD(H)-binding" evidence="7">
    <location>
        <begin position="153"/>
        <end position="317"/>
    </location>
</feature>
<dbReference type="EC" id="7.1.1.1" evidence="1"/>
<proteinExistence type="predicted"/>
<dbReference type="EMBL" id="LAZR01000039">
    <property type="protein sequence ID" value="KKO00722.1"/>
    <property type="molecule type" value="Genomic_DNA"/>
</dbReference>
<comment type="caution">
    <text evidence="9">The sequence shown here is derived from an EMBL/GenBank/DDBJ whole genome shotgun (WGS) entry which is preliminary data.</text>
</comment>
<dbReference type="GO" id="GO:0005886">
    <property type="term" value="C:plasma membrane"/>
    <property type="evidence" value="ECO:0007669"/>
    <property type="project" value="TreeGrafter"/>
</dbReference>
<name>A0A0F9XMV4_9ZZZZ</name>
<evidence type="ECO:0000256" key="2">
    <source>
        <dbReference type="ARBA" id="ARBA00022741"/>
    </source>
</evidence>